<dbReference type="NCBIfam" id="TIGR02680">
    <property type="entry name" value="TIGR02680 family protein"/>
    <property type="match status" value="1"/>
</dbReference>
<keyword evidence="1" id="KW-0175">Coiled coil</keyword>
<dbReference type="InterPro" id="IPR013496">
    <property type="entry name" value="CHP02680"/>
</dbReference>
<dbReference type="InterPro" id="IPR027417">
    <property type="entry name" value="P-loop_NTPase"/>
</dbReference>
<gene>
    <name evidence="3" type="ORF">FPZ12_013820</name>
</gene>
<reference evidence="3" key="1">
    <citation type="submission" date="2019-09" db="EMBL/GenBank/DDBJ databases">
        <authorList>
            <person name="Teo W.F.A."/>
            <person name="Duangmal K."/>
        </authorList>
    </citation>
    <scope>NUCLEOTIDE SEQUENCE [LARGE SCALE GENOMIC DNA]</scope>
    <source>
        <strain evidence="3">K81G1</strain>
    </source>
</reference>
<feature type="coiled-coil region" evidence="1">
    <location>
        <begin position="727"/>
        <end position="761"/>
    </location>
</feature>
<name>A0A5N0V7A1_9PSEU</name>
<feature type="region of interest" description="Disordered" evidence="2">
    <location>
        <begin position="365"/>
        <end position="417"/>
    </location>
</feature>
<feature type="compositionally biased region" description="Basic and acidic residues" evidence="2">
    <location>
        <begin position="386"/>
        <end position="409"/>
    </location>
</feature>
<accession>A0A5N0V7A1</accession>
<evidence type="ECO:0000256" key="2">
    <source>
        <dbReference type="SAM" id="MobiDB-lite"/>
    </source>
</evidence>
<dbReference type="EMBL" id="VMNW02000016">
    <property type="protein sequence ID" value="KAA9161584.1"/>
    <property type="molecule type" value="Genomic_DNA"/>
</dbReference>
<comment type="caution">
    <text evidence="3">The sequence shown here is derived from an EMBL/GenBank/DDBJ whole genome shotgun (WGS) entry which is preliminary data.</text>
</comment>
<proteinExistence type="predicted"/>
<dbReference type="Proteomes" id="UP000319769">
    <property type="component" value="Unassembled WGS sequence"/>
</dbReference>
<feature type="region of interest" description="Disordered" evidence="2">
    <location>
        <begin position="298"/>
        <end position="325"/>
    </location>
</feature>
<dbReference type="Pfam" id="PF13558">
    <property type="entry name" value="SbcC_Walker_B"/>
    <property type="match status" value="1"/>
</dbReference>
<protein>
    <submittedName>
        <fullName evidence="3">TIGR02680 family protein</fullName>
    </submittedName>
</protein>
<sequence>MTIAELPHHPTATIAATPHRWRPTRAGILNIWRYYDEIFEFHRGRLLLRGPNGTGKSKALELLLPFLFDASLRPHRLSTFGTAERTMHWNLMGEGATGATRVGYVWLEFENLTGRDEYFTCGARLQATTRTTGVTPDYFTTSLRIGTDFTLTNSANQPLTRAVLADTLGEHGIVHASPSEYRAAVRQALFPGLSEQRYEALITALLQLRTPKLSQRLDPGLLSSLLSRALPPLDQEDIAELAEGFERLDQQRERLKALDEEVDAAKKVAARQKSYAQRALRKAAAELISSTTRMDDLTRAARRSEEEYESATKELAATESSLAETTRRVNAAQSAIEGIVASEAYRGGQQLDELRDRVGIARRAAAGQQAKATEKLATAQEDEEKAEAARRDIDERTERVRAAHEDSGLKARRAGLTTTHSELAETLGSTGDRLLQAAVTSRLEAIKTVSRALDVHEKAVDARKAAEDILEEAREKLSKANENREKSASRYQVVVQEHERALLRWASECRELHFAEPAELAGRAESETDVLAYVHDVAELVVRTITLEEARLDGERQSTEKRREALTVQLERLRSEVDLPPDAPPYRTAARENRPGAPFWRLVDFAEGFPAEQRPLVEAALQSSGLLDAWVASTDGTVTVEGHDAFADGTLLAPAPGGSLRDVFRPEPGSAVPAERLDRLLSAIAFGETLPEEHPAAYGADGTWRLGALTGSWEKEDVSHLGAAARERTRQRRIAELSEELEETNGEITRLTEQLALLESRRRAVAVERKRLPSFAPVAETRQALDQATDRVTQADSAVHDSLGKLIAREEDARGAQHELHLAATEHNAPTSRAGLEDLGSAVESFRAAAVGWLARHTELTLAARTAATLDSAAARSAAEAAELAAAAEEAAEDAENLAEKLRAVERTVDTDDYNQILEELRTQRELRDHLRTKESAARDRAVGLHTRLGQLQERRHEDAAKRDSAVEARDVAAGRFRGVAVGTLAEDAEAEVALSTSDGVTATLRAAQSVAAKWPVVPHEQKNVDDALHRLREVVYETRDTLGARAELELSDDETRVLTAVLDGVRISAHTLLETLKSEAGHSREDITERERELFDRTLTGDTRRQLAERIRQAGELVDAMNARLERVRTASRVSVQLVWQVDEDLPAGTKEARQLLLKDPARLSDADRESLHRFFRERVDQAKEDNTAATWQEQLAQVFDYTAWHRFVVKLDRSDGRGWQPLTKKLHGALSGGEKAIALHLPLFAAVAAHYQAVPGAPRLILLDEVFVGVDSSNRGQVFELLTSLDLDLVLTSDHEWCTYREIPGIAVHNLLTGDDGDNAVTTARFVWTGEGWADEDGE</sequence>
<dbReference type="RefSeq" id="WP_144746059.1">
    <property type="nucleotide sequence ID" value="NZ_VMNW02000016.1"/>
</dbReference>
<feature type="coiled-coil region" evidence="1">
    <location>
        <begin position="456"/>
        <end position="490"/>
    </location>
</feature>
<evidence type="ECO:0000313" key="4">
    <source>
        <dbReference type="Proteomes" id="UP000319769"/>
    </source>
</evidence>
<feature type="coiled-coil region" evidence="1">
    <location>
        <begin position="878"/>
        <end position="908"/>
    </location>
</feature>
<feature type="coiled-coil region" evidence="1">
    <location>
        <begin position="238"/>
        <end position="268"/>
    </location>
</feature>
<dbReference type="Gene3D" id="3.40.50.300">
    <property type="entry name" value="P-loop containing nucleotide triphosphate hydrolases"/>
    <property type="match status" value="2"/>
</dbReference>
<dbReference type="SUPFAM" id="SSF52540">
    <property type="entry name" value="P-loop containing nucleoside triphosphate hydrolases"/>
    <property type="match status" value="1"/>
</dbReference>
<dbReference type="OrthoDB" id="8527901at2"/>
<evidence type="ECO:0000256" key="1">
    <source>
        <dbReference type="SAM" id="Coils"/>
    </source>
</evidence>
<evidence type="ECO:0000313" key="3">
    <source>
        <dbReference type="EMBL" id="KAA9161584.1"/>
    </source>
</evidence>
<organism evidence="3 4">
    <name type="scientific">Amycolatopsis acidicola</name>
    <dbReference type="NCBI Taxonomy" id="2596893"/>
    <lineage>
        <taxon>Bacteria</taxon>
        <taxon>Bacillati</taxon>
        <taxon>Actinomycetota</taxon>
        <taxon>Actinomycetes</taxon>
        <taxon>Pseudonocardiales</taxon>
        <taxon>Pseudonocardiaceae</taxon>
        <taxon>Amycolatopsis</taxon>
    </lineage>
</organism>
<keyword evidence="4" id="KW-1185">Reference proteome</keyword>